<name>A0A7Z0QUX8_9GAMM</name>
<accession>A0A7Z0QUX8</accession>
<reference evidence="1 2" key="1">
    <citation type="submission" date="2020-07" db="EMBL/GenBank/DDBJ databases">
        <title>isolation of Luteimonas sp. SJ-16.</title>
        <authorList>
            <person name="Huang X.-X."/>
            <person name="Xu L."/>
            <person name="Sun J.-Q."/>
        </authorList>
    </citation>
    <scope>NUCLEOTIDE SEQUENCE [LARGE SCALE GENOMIC DNA]</scope>
    <source>
        <strain evidence="1 2">SJ-16</strain>
    </source>
</reference>
<evidence type="ECO:0000313" key="2">
    <source>
        <dbReference type="Proteomes" id="UP000589896"/>
    </source>
</evidence>
<gene>
    <name evidence="1" type="ORF">H0E82_12085</name>
</gene>
<sequence>MSAGCGKILLFHRSGPGLVSCRLTNPFIPLPLRGAAQIRRWASGETRPKIEDASLIRGSFAHQSPDNTMINHKRIQLVGSSREPVRRLMEDVRLAVSRACSGVDDMHLLGSKALVVRAEISPKQLPVLVSALEALRVDIDRTSVPSPAALDRAALYPLTVQVTSFSDDTDGRVTIPHVPG</sequence>
<evidence type="ECO:0000313" key="1">
    <source>
        <dbReference type="EMBL" id="NYZ63490.1"/>
    </source>
</evidence>
<dbReference type="AlphaFoldDB" id="A0A7Z0QUX8"/>
<dbReference type="EMBL" id="JACCJZ010000019">
    <property type="protein sequence ID" value="NYZ63490.1"/>
    <property type="molecule type" value="Genomic_DNA"/>
</dbReference>
<proteinExistence type="predicted"/>
<comment type="caution">
    <text evidence="1">The sequence shown here is derived from an EMBL/GenBank/DDBJ whole genome shotgun (WGS) entry which is preliminary data.</text>
</comment>
<protein>
    <submittedName>
        <fullName evidence="1">Uncharacterized protein</fullName>
    </submittedName>
</protein>
<dbReference type="Proteomes" id="UP000589896">
    <property type="component" value="Unassembled WGS sequence"/>
</dbReference>
<organism evidence="1 2">
    <name type="scientific">Luteimonas deserti</name>
    <dbReference type="NCBI Taxonomy" id="2752306"/>
    <lineage>
        <taxon>Bacteria</taxon>
        <taxon>Pseudomonadati</taxon>
        <taxon>Pseudomonadota</taxon>
        <taxon>Gammaproteobacteria</taxon>
        <taxon>Lysobacterales</taxon>
        <taxon>Lysobacteraceae</taxon>
        <taxon>Luteimonas</taxon>
    </lineage>
</organism>
<keyword evidence="2" id="KW-1185">Reference proteome</keyword>